<dbReference type="EMBL" id="CAMXCT030005124">
    <property type="protein sequence ID" value="CAL4798823.1"/>
    <property type="molecule type" value="Genomic_DNA"/>
</dbReference>
<comment type="caution">
    <text evidence="3">The sequence shown here is derived from an EMBL/GenBank/DDBJ whole genome shotgun (WGS) entry which is preliminary data.</text>
</comment>
<keyword evidence="5" id="KW-1185">Reference proteome</keyword>
<dbReference type="EMBL" id="CAMXCT010005124">
    <property type="protein sequence ID" value="CAI4011511.1"/>
    <property type="molecule type" value="Genomic_DNA"/>
</dbReference>
<dbReference type="EMBL" id="CAMXCT020005124">
    <property type="protein sequence ID" value="CAL1164886.1"/>
    <property type="molecule type" value="Genomic_DNA"/>
</dbReference>
<gene>
    <name evidence="3" type="ORF">C1SCF055_LOCUS36668</name>
</gene>
<keyword evidence="1" id="KW-0175">Coiled coil</keyword>
<accession>A0A9P1DJW1</accession>
<proteinExistence type="predicted"/>
<reference evidence="4" key="2">
    <citation type="submission" date="2024-04" db="EMBL/GenBank/DDBJ databases">
        <authorList>
            <person name="Chen Y."/>
            <person name="Shah S."/>
            <person name="Dougan E. K."/>
            <person name="Thang M."/>
            <person name="Chan C."/>
        </authorList>
    </citation>
    <scope>NUCLEOTIDE SEQUENCE [LARGE SCALE GENOMIC DNA]</scope>
</reference>
<evidence type="ECO:0000256" key="1">
    <source>
        <dbReference type="SAM" id="Coils"/>
    </source>
</evidence>
<organism evidence="3">
    <name type="scientific">Cladocopium goreaui</name>
    <dbReference type="NCBI Taxonomy" id="2562237"/>
    <lineage>
        <taxon>Eukaryota</taxon>
        <taxon>Sar</taxon>
        <taxon>Alveolata</taxon>
        <taxon>Dinophyceae</taxon>
        <taxon>Suessiales</taxon>
        <taxon>Symbiodiniaceae</taxon>
        <taxon>Cladocopium</taxon>
    </lineage>
</organism>
<dbReference type="Proteomes" id="UP001152797">
    <property type="component" value="Unassembled WGS sequence"/>
</dbReference>
<evidence type="ECO:0000256" key="2">
    <source>
        <dbReference type="SAM" id="MobiDB-lite"/>
    </source>
</evidence>
<name>A0A9P1DJW1_9DINO</name>
<feature type="region of interest" description="Disordered" evidence="2">
    <location>
        <begin position="1"/>
        <end position="21"/>
    </location>
</feature>
<evidence type="ECO:0000313" key="4">
    <source>
        <dbReference type="EMBL" id="CAL1164886.1"/>
    </source>
</evidence>
<evidence type="ECO:0000313" key="5">
    <source>
        <dbReference type="Proteomes" id="UP001152797"/>
    </source>
</evidence>
<protein>
    <submittedName>
        <fullName evidence="3">Uncharacterized protein</fullName>
    </submittedName>
</protein>
<sequence>MNLFPEASPQHDSLGTLGDTLPATDTQVAESLGKSPTYASSDGGSKAVVRARVHELLASGQIDDSVAAKLLGEGDRPTAGGQKKPIAEEKITGAIKLCEQDPEKLIRRCQYGGDDEYRVTVRETGTNEQQQKASEETGQMDQSLLMSSWAELMLMQHEMLQPGVPNVQLRARAVETLKDDLKVLDSEYNKLSEQLAKGERDDHSKEWSAESEKILKLSTFTCTKVAATEAKIRSATRHFKKVVVKDEVALASQPSASRPMLVKEPCAQKLTALAWQTSGLKTQVSQLVL</sequence>
<reference evidence="3" key="1">
    <citation type="submission" date="2022-10" db="EMBL/GenBank/DDBJ databases">
        <authorList>
            <person name="Chen Y."/>
            <person name="Dougan E. K."/>
            <person name="Chan C."/>
            <person name="Rhodes N."/>
            <person name="Thang M."/>
        </authorList>
    </citation>
    <scope>NUCLEOTIDE SEQUENCE</scope>
</reference>
<dbReference type="AlphaFoldDB" id="A0A9P1DJW1"/>
<evidence type="ECO:0000313" key="3">
    <source>
        <dbReference type="EMBL" id="CAI4011511.1"/>
    </source>
</evidence>
<feature type="coiled-coil region" evidence="1">
    <location>
        <begin position="174"/>
        <end position="201"/>
    </location>
</feature>